<gene>
    <name evidence="1" type="ORF">QD47_21610</name>
</gene>
<evidence type="ECO:0000313" key="1">
    <source>
        <dbReference type="EMBL" id="KJD43596.1"/>
    </source>
</evidence>
<evidence type="ECO:0000313" key="2">
    <source>
        <dbReference type="Proteomes" id="UP000032534"/>
    </source>
</evidence>
<dbReference type="AlphaFoldDB" id="A0A0D7WWN3"/>
<organism evidence="1 2">
    <name type="scientific">Paenibacillus terrae</name>
    <dbReference type="NCBI Taxonomy" id="159743"/>
    <lineage>
        <taxon>Bacteria</taxon>
        <taxon>Bacillati</taxon>
        <taxon>Bacillota</taxon>
        <taxon>Bacilli</taxon>
        <taxon>Bacillales</taxon>
        <taxon>Paenibacillaceae</taxon>
        <taxon>Paenibacillus</taxon>
    </lineage>
</organism>
<comment type="caution">
    <text evidence="1">The sequence shown here is derived from an EMBL/GenBank/DDBJ whole genome shotgun (WGS) entry which is preliminary data.</text>
</comment>
<keyword evidence="2" id="KW-1185">Reference proteome</keyword>
<dbReference type="EMBL" id="JTHP01000053">
    <property type="protein sequence ID" value="KJD43596.1"/>
    <property type="molecule type" value="Genomic_DNA"/>
</dbReference>
<reference evidence="1 2" key="1">
    <citation type="submission" date="2014-11" db="EMBL/GenBank/DDBJ databases">
        <title>Draft Genome Sequences of Paenibacillus polymyxa NRRL B-30509 and Paenibacillus terrae NRRL B-30644, Strains from a Poultry Environment that Produce Tridecaptin A and Paenicidins.</title>
        <authorList>
            <person name="van Belkum M.J."/>
            <person name="Lohans C.T."/>
            <person name="Vederas J.C."/>
        </authorList>
    </citation>
    <scope>NUCLEOTIDE SEQUENCE [LARGE SCALE GENOMIC DNA]</scope>
    <source>
        <strain evidence="1 2">NRRL B-30644</strain>
    </source>
</reference>
<protein>
    <submittedName>
        <fullName evidence="1">Uncharacterized protein</fullName>
    </submittedName>
</protein>
<dbReference type="Proteomes" id="UP000032534">
    <property type="component" value="Unassembled WGS sequence"/>
</dbReference>
<proteinExistence type="predicted"/>
<sequence>MASAPEITTKDRILESTYYGRLDKFQIKSKRKCLLEKKKAFLIDAKRDRENKGALSEAFF</sequence>
<accession>A0A0D7WWN3</accession>
<name>A0A0D7WWN3_9BACL</name>